<dbReference type="eggNOG" id="COG0212">
    <property type="taxonomic scope" value="Bacteria"/>
</dbReference>
<protein>
    <recommendedName>
        <fullName evidence="5">5-formyltetrahydrofolate cyclo-ligase</fullName>
        <ecNumber evidence="5">6.3.3.2</ecNumber>
    </recommendedName>
</protein>
<dbReference type="HOGENOM" id="CLU_066245_1_1_0"/>
<dbReference type="RefSeq" id="WP_014435526.1">
    <property type="nucleotide sequence ID" value="NC_017080.1"/>
</dbReference>
<dbReference type="PIRSF" id="PIRSF006806">
    <property type="entry name" value="FTHF_cligase"/>
    <property type="match status" value="1"/>
</dbReference>
<evidence type="ECO:0000256" key="5">
    <source>
        <dbReference type="RuleBase" id="RU361279"/>
    </source>
</evidence>
<comment type="similarity">
    <text evidence="1 5">Belongs to the 5-formyltetrahydrofolate cyclo-ligase family.</text>
</comment>
<name>I0IAL8_PHYMF</name>
<dbReference type="InterPro" id="IPR037171">
    <property type="entry name" value="NagB/RpiA_transferase-like"/>
</dbReference>
<dbReference type="EMBL" id="AP012338">
    <property type="protein sequence ID" value="BAM02306.1"/>
    <property type="molecule type" value="Genomic_DNA"/>
</dbReference>
<dbReference type="InterPro" id="IPR024185">
    <property type="entry name" value="FTHF_cligase-like_sf"/>
</dbReference>
<dbReference type="NCBIfam" id="TIGR02727">
    <property type="entry name" value="MTHFS_bact"/>
    <property type="match status" value="1"/>
</dbReference>
<dbReference type="GO" id="GO:0046872">
    <property type="term" value="F:metal ion binding"/>
    <property type="evidence" value="ECO:0007669"/>
    <property type="project" value="UniProtKB-KW"/>
</dbReference>
<dbReference type="PANTHER" id="PTHR23407:SF1">
    <property type="entry name" value="5-FORMYLTETRAHYDROFOLATE CYCLO-LIGASE"/>
    <property type="match status" value="1"/>
</dbReference>
<comment type="cofactor">
    <cofactor evidence="5">
        <name>Mg(2+)</name>
        <dbReference type="ChEBI" id="CHEBI:18420"/>
    </cofactor>
</comment>
<dbReference type="AlphaFoldDB" id="I0IAL8"/>
<accession>I0IAL8</accession>
<evidence type="ECO:0000256" key="2">
    <source>
        <dbReference type="ARBA" id="ARBA00022741"/>
    </source>
</evidence>
<feature type="binding site" evidence="4">
    <location>
        <begin position="152"/>
        <end position="160"/>
    </location>
    <ligand>
        <name>ATP</name>
        <dbReference type="ChEBI" id="CHEBI:30616"/>
    </ligand>
</feature>
<dbReference type="Gene3D" id="3.40.50.10420">
    <property type="entry name" value="NagB/RpiA/CoA transferase-like"/>
    <property type="match status" value="1"/>
</dbReference>
<sequence>MPAPDPTDADRAAIGLGKARLRKRMAAVRGSITPAHRAAAGAAVADRVLALPELAAPTRVLAYAATPRELPTAGLVDRLLAAGHVVAVPVVTGPAAMRARRLEPRGLAGLAAGPLGVPAPAPAPGDEAGAWMDDPAVVLVPGVAFDPATGARLGRGGGFYDRWLAGHPGCFSVGLAFEAQAVAAVPVGAHDRPVAALATPARTLRFGR</sequence>
<keyword evidence="6" id="KW-0436">Ligase</keyword>
<comment type="catalytic activity">
    <reaction evidence="5">
        <text>(6S)-5-formyl-5,6,7,8-tetrahydrofolate + ATP = (6R)-5,10-methenyltetrahydrofolate + ADP + phosphate</text>
        <dbReference type="Rhea" id="RHEA:10488"/>
        <dbReference type="ChEBI" id="CHEBI:30616"/>
        <dbReference type="ChEBI" id="CHEBI:43474"/>
        <dbReference type="ChEBI" id="CHEBI:57455"/>
        <dbReference type="ChEBI" id="CHEBI:57457"/>
        <dbReference type="ChEBI" id="CHEBI:456216"/>
        <dbReference type="EC" id="6.3.3.2"/>
    </reaction>
</comment>
<proteinExistence type="inferred from homology"/>
<keyword evidence="5" id="KW-0479">Metal-binding</keyword>
<keyword evidence="3 4" id="KW-0067">ATP-binding</keyword>
<dbReference type="InterPro" id="IPR002698">
    <property type="entry name" value="FTHF_cligase"/>
</dbReference>
<organism evidence="6 7">
    <name type="scientific">Phycisphaera mikurensis (strain NBRC 102666 / KCTC 22515 / FYK2301M01)</name>
    <dbReference type="NCBI Taxonomy" id="1142394"/>
    <lineage>
        <taxon>Bacteria</taxon>
        <taxon>Pseudomonadati</taxon>
        <taxon>Planctomycetota</taxon>
        <taxon>Phycisphaerae</taxon>
        <taxon>Phycisphaerales</taxon>
        <taxon>Phycisphaeraceae</taxon>
        <taxon>Phycisphaera</taxon>
    </lineage>
</organism>
<feature type="binding site" evidence="4">
    <location>
        <begin position="18"/>
        <end position="22"/>
    </location>
    <ligand>
        <name>ATP</name>
        <dbReference type="ChEBI" id="CHEBI:30616"/>
    </ligand>
</feature>
<evidence type="ECO:0000256" key="1">
    <source>
        <dbReference type="ARBA" id="ARBA00010638"/>
    </source>
</evidence>
<dbReference type="GO" id="GO:0030272">
    <property type="term" value="F:5-formyltetrahydrofolate cyclo-ligase activity"/>
    <property type="evidence" value="ECO:0007669"/>
    <property type="project" value="UniProtKB-EC"/>
</dbReference>
<keyword evidence="7" id="KW-1185">Reference proteome</keyword>
<evidence type="ECO:0000313" key="6">
    <source>
        <dbReference type="EMBL" id="BAM02306.1"/>
    </source>
</evidence>
<evidence type="ECO:0000256" key="4">
    <source>
        <dbReference type="PIRSR" id="PIRSR006806-1"/>
    </source>
</evidence>
<dbReference type="OrthoDB" id="9801938at2"/>
<evidence type="ECO:0000313" key="7">
    <source>
        <dbReference type="Proteomes" id="UP000007881"/>
    </source>
</evidence>
<keyword evidence="5" id="KW-0460">Magnesium</keyword>
<dbReference type="Pfam" id="PF01812">
    <property type="entry name" value="5-FTHF_cyc-lig"/>
    <property type="match status" value="1"/>
</dbReference>
<dbReference type="GO" id="GO:0005524">
    <property type="term" value="F:ATP binding"/>
    <property type="evidence" value="ECO:0007669"/>
    <property type="project" value="UniProtKB-KW"/>
</dbReference>
<reference evidence="6 7" key="1">
    <citation type="submission" date="2012-02" db="EMBL/GenBank/DDBJ databases">
        <title>Complete genome sequence of Phycisphaera mikurensis NBRC 102666.</title>
        <authorList>
            <person name="Ankai A."/>
            <person name="Hosoyama A."/>
            <person name="Terui Y."/>
            <person name="Sekine M."/>
            <person name="Fukai R."/>
            <person name="Kato Y."/>
            <person name="Nakamura S."/>
            <person name="Yamada-Narita S."/>
            <person name="Kawakoshi A."/>
            <person name="Fukunaga Y."/>
            <person name="Yamazaki S."/>
            <person name="Fujita N."/>
        </authorList>
    </citation>
    <scope>NUCLEOTIDE SEQUENCE [LARGE SCALE GENOMIC DNA]</scope>
    <source>
        <strain evidence="7">NBRC 102666 / KCTC 22515 / FYK2301M01</strain>
    </source>
</reference>
<dbReference type="Proteomes" id="UP000007881">
    <property type="component" value="Chromosome"/>
</dbReference>
<dbReference type="KEGG" id="phm:PSMK_01470"/>
<evidence type="ECO:0000256" key="3">
    <source>
        <dbReference type="ARBA" id="ARBA00022840"/>
    </source>
</evidence>
<dbReference type="EC" id="6.3.3.2" evidence="5"/>
<keyword evidence="2 4" id="KW-0547">Nucleotide-binding</keyword>
<gene>
    <name evidence="6" type="ordered locus">PSMK_01470</name>
</gene>
<dbReference type="GO" id="GO:0009396">
    <property type="term" value="P:folic acid-containing compound biosynthetic process"/>
    <property type="evidence" value="ECO:0007669"/>
    <property type="project" value="TreeGrafter"/>
</dbReference>
<dbReference type="STRING" id="1142394.PSMK_01470"/>
<feature type="binding site" evidence="4">
    <location>
        <position position="69"/>
    </location>
    <ligand>
        <name>substrate</name>
    </ligand>
</feature>
<dbReference type="PANTHER" id="PTHR23407">
    <property type="entry name" value="ATPASE INHIBITOR/5-FORMYLTETRAHYDROFOLATE CYCLO-LIGASE"/>
    <property type="match status" value="1"/>
</dbReference>
<dbReference type="SUPFAM" id="SSF100950">
    <property type="entry name" value="NagB/RpiA/CoA transferase-like"/>
    <property type="match status" value="1"/>
</dbReference>
<dbReference type="GO" id="GO:0035999">
    <property type="term" value="P:tetrahydrofolate interconversion"/>
    <property type="evidence" value="ECO:0007669"/>
    <property type="project" value="TreeGrafter"/>
</dbReference>